<evidence type="ECO:0000256" key="9">
    <source>
        <dbReference type="RuleBase" id="RU361235"/>
    </source>
</evidence>
<dbReference type="PRINTS" id="PR00878">
    <property type="entry name" value="CHOLNESTRASE"/>
</dbReference>
<evidence type="ECO:0000256" key="3">
    <source>
        <dbReference type="ARBA" id="ARBA00022801"/>
    </source>
</evidence>
<feature type="active site" description="Charge relay system" evidence="8">
    <location>
        <position position="341"/>
    </location>
</feature>
<evidence type="ECO:0000256" key="4">
    <source>
        <dbReference type="ARBA" id="ARBA00022867"/>
    </source>
</evidence>
<dbReference type="Proteomes" id="UP000499080">
    <property type="component" value="Unassembled WGS sequence"/>
</dbReference>
<dbReference type="GO" id="GO:0005615">
    <property type="term" value="C:extracellular space"/>
    <property type="evidence" value="ECO:0007669"/>
    <property type="project" value="TreeGrafter"/>
</dbReference>
<dbReference type="GO" id="GO:0019695">
    <property type="term" value="P:choline metabolic process"/>
    <property type="evidence" value="ECO:0007669"/>
    <property type="project" value="TreeGrafter"/>
</dbReference>
<dbReference type="PROSITE" id="PS00122">
    <property type="entry name" value="CARBOXYLESTERASE_B_1"/>
    <property type="match status" value="1"/>
</dbReference>
<dbReference type="Gene3D" id="3.40.50.1820">
    <property type="entry name" value="alpha/beta hydrolase"/>
    <property type="match status" value="1"/>
</dbReference>
<dbReference type="InterPro" id="IPR019826">
    <property type="entry name" value="Carboxylesterase_B_AS"/>
</dbReference>
<evidence type="ECO:0000256" key="7">
    <source>
        <dbReference type="ARBA" id="ARBA00048484"/>
    </source>
</evidence>
<feature type="chain" id="PRO_5021513958" description="Carboxylic ester hydrolase" evidence="9">
    <location>
        <begin position="23"/>
        <end position="543"/>
    </location>
</feature>
<protein>
    <recommendedName>
        <fullName evidence="9">Carboxylic ester hydrolase</fullName>
        <ecNumber evidence="9">3.1.1.-</ecNumber>
    </recommendedName>
</protein>
<dbReference type="GO" id="GO:0003990">
    <property type="term" value="F:acetylcholinesterase activity"/>
    <property type="evidence" value="ECO:0007669"/>
    <property type="project" value="UniProtKB-EC"/>
</dbReference>
<dbReference type="InterPro" id="IPR000997">
    <property type="entry name" value="Cholinesterase"/>
</dbReference>
<keyword evidence="12" id="KW-1185">Reference proteome</keyword>
<feature type="signal peptide" evidence="9">
    <location>
        <begin position="1"/>
        <end position="22"/>
    </location>
</feature>
<accession>A0A4Y2EC56</accession>
<evidence type="ECO:0000313" key="12">
    <source>
        <dbReference type="Proteomes" id="UP000499080"/>
    </source>
</evidence>
<feature type="active site" description="Charge relay system" evidence="8">
    <location>
        <position position="455"/>
    </location>
</feature>
<dbReference type="InterPro" id="IPR019819">
    <property type="entry name" value="Carboxylesterase_B_CS"/>
</dbReference>
<dbReference type="AlphaFoldDB" id="A0A4Y2EC56"/>
<keyword evidence="5" id="KW-1015">Disulfide bond</keyword>
<gene>
    <name evidence="11" type="primary">ACES_47</name>
    <name evidence="11" type="ORF">AVEN_245838_1</name>
</gene>
<feature type="active site" description="Acyl-ester intermediate" evidence="8">
    <location>
        <position position="212"/>
    </location>
</feature>
<keyword evidence="4" id="KW-0531">Neurotransmitter degradation</keyword>
<evidence type="ECO:0000313" key="11">
    <source>
        <dbReference type="EMBL" id="GBM25434.1"/>
    </source>
</evidence>
<dbReference type="FunFam" id="3.40.50.1820:FF:000029">
    <property type="entry name" value="Acetylcholinesterase"/>
    <property type="match status" value="1"/>
</dbReference>
<organism evidence="11 12">
    <name type="scientific">Araneus ventricosus</name>
    <name type="common">Orbweaver spider</name>
    <name type="synonym">Epeira ventricosa</name>
    <dbReference type="NCBI Taxonomy" id="182803"/>
    <lineage>
        <taxon>Eukaryota</taxon>
        <taxon>Metazoa</taxon>
        <taxon>Ecdysozoa</taxon>
        <taxon>Arthropoda</taxon>
        <taxon>Chelicerata</taxon>
        <taxon>Arachnida</taxon>
        <taxon>Araneae</taxon>
        <taxon>Araneomorphae</taxon>
        <taxon>Entelegynae</taxon>
        <taxon>Araneoidea</taxon>
        <taxon>Araneidae</taxon>
        <taxon>Araneus</taxon>
    </lineage>
</organism>
<comment type="caution">
    <text evidence="11">The sequence shown here is derived from an EMBL/GenBank/DDBJ whole genome shotgun (WGS) entry which is preliminary data.</text>
</comment>
<keyword evidence="3 9" id="KW-0378">Hydrolase</keyword>
<dbReference type="SUPFAM" id="SSF53474">
    <property type="entry name" value="alpha/beta-Hydrolases"/>
    <property type="match status" value="1"/>
</dbReference>
<dbReference type="InterPro" id="IPR050654">
    <property type="entry name" value="AChE-related_enzymes"/>
</dbReference>
<feature type="domain" description="Carboxylesterase type B" evidence="10">
    <location>
        <begin position="24"/>
        <end position="521"/>
    </location>
</feature>
<comment type="catalytic activity">
    <reaction evidence="7">
        <text>acetylcholine + H2O = choline + acetate + H(+)</text>
        <dbReference type="Rhea" id="RHEA:17561"/>
        <dbReference type="ChEBI" id="CHEBI:15354"/>
        <dbReference type="ChEBI" id="CHEBI:15355"/>
        <dbReference type="ChEBI" id="CHEBI:15377"/>
        <dbReference type="ChEBI" id="CHEBI:15378"/>
        <dbReference type="ChEBI" id="CHEBI:30089"/>
        <dbReference type="EC" id="3.1.1.7"/>
    </reaction>
</comment>
<sequence length="543" mass="60409">MKIASLFRLVLVFGAASSDSLGKLIETHSGPVQGFLNDVSEDIVEVFLGIPFAEPPVGNLRFQKPKPVKPWTETLEATKMPPACIQYTSYPFPWVDTLPGKSEDCLYLNIYTPINAKNGSNLAVLFWLFGGGFTFGSNRMEVYDASALAAHGNVIVVTINYRLGAFGFLTSNTEDAPGNVGMHDIVMALQWVNDNIESFGGDKERITLHGESAGSIAISLLCTSPLTKGLFSKAILQSGTAIFLLSNQLKPNLALSQRLAEAVGCASQDKTIENDPESVVGCLRSKNATHLAHVLWSFNPTSTRSFFPQYDDDLLPGNALDEIRSGNFHNVPLLIGNNRDEGSFQITTKDPEVFGFFGQKNPIVNKTQANNMIRSIFGSYDNPEKYVQHYLGSIPDDDYDAIRRQVYTASGDSSLLCETVYFAESYADRKNDVYFYLFSHRPSNTVWSTWMGVAHAEEVQFVFGRPIRKPQLYEPAEVELSKKMIEVWTNFAKNGIPSESFHWPKYSREKPTFVNVDTDFKGDNYGTGPHLENCNILRDHFGF</sequence>
<dbReference type="PROSITE" id="PS00941">
    <property type="entry name" value="CARBOXYLESTERASE_B_2"/>
    <property type="match status" value="1"/>
</dbReference>
<dbReference type="CDD" id="cd00312">
    <property type="entry name" value="Esterase_lipase"/>
    <property type="match status" value="1"/>
</dbReference>
<dbReference type="OrthoDB" id="6424772at2759"/>
<keyword evidence="6" id="KW-0325">Glycoprotein</keyword>
<name>A0A4Y2EC56_ARAVE</name>
<dbReference type="InterPro" id="IPR002018">
    <property type="entry name" value="CarbesteraseB"/>
</dbReference>
<dbReference type="EC" id="3.1.1.-" evidence="9"/>
<dbReference type="EMBL" id="BGPR01000537">
    <property type="protein sequence ID" value="GBM25434.1"/>
    <property type="molecule type" value="Genomic_DNA"/>
</dbReference>
<dbReference type="GO" id="GO:0006581">
    <property type="term" value="P:acetylcholine catabolic process"/>
    <property type="evidence" value="ECO:0007669"/>
    <property type="project" value="TreeGrafter"/>
</dbReference>
<evidence type="ECO:0000259" key="10">
    <source>
        <dbReference type="Pfam" id="PF00135"/>
    </source>
</evidence>
<dbReference type="PANTHER" id="PTHR43918:SF4">
    <property type="entry name" value="CARBOXYLIC ESTER HYDROLASE"/>
    <property type="match status" value="1"/>
</dbReference>
<keyword evidence="2" id="KW-0719">Serine esterase</keyword>
<dbReference type="PANTHER" id="PTHR43918">
    <property type="entry name" value="ACETYLCHOLINESTERASE"/>
    <property type="match status" value="1"/>
</dbReference>
<evidence type="ECO:0000256" key="2">
    <source>
        <dbReference type="ARBA" id="ARBA00022487"/>
    </source>
</evidence>
<evidence type="ECO:0000256" key="5">
    <source>
        <dbReference type="ARBA" id="ARBA00023157"/>
    </source>
</evidence>
<evidence type="ECO:0000256" key="1">
    <source>
        <dbReference type="ARBA" id="ARBA00005964"/>
    </source>
</evidence>
<dbReference type="Pfam" id="PF00135">
    <property type="entry name" value="COesterase"/>
    <property type="match status" value="1"/>
</dbReference>
<proteinExistence type="inferred from homology"/>
<evidence type="ECO:0000256" key="6">
    <source>
        <dbReference type="ARBA" id="ARBA00023180"/>
    </source>
</evidence>
<dbReference type="InterPro" id="IPR029058">
    <property type="entry name" value="AB_hydrolase_fold"/>
</dbReference>
<evidence type="ECO:0000256" key="8">
    <source>
        <dbReference type="PIRSR" id="PIRSR600997-1"/>
    </source>
</evidence>
<comment type="similarity">
    <text evidence="1 9">Belongs to the type-B carboxylesterase/lipase family.</text>
</comment>
<keyword evidence="9" id="KW-0732">Signal</keyword>
<dbReference type="GO" id="GO:0005886">
    <property type="term" value="C:plasma membrane"/>
    <property type="evidence" value="ECO:0007669"/>
    <property type="project" value="TreeGrafter"/>
</dbReference>
<reference evidence="11 12" key="1">
    <citation type="journal article" date="2019" name="Sci. Rep.">
        <title>Orb-weaving spider Araneus ventricosus genome elucidates the spidroin gene catalogue.</title>
        <authorList>
            <person name="Kono N."/>
            <person name="Nakamura H."/>
            <person name="Ohtoshi R."/>
            <person name="Moran D.A.P."/>
            <person name="Shinohara A."/>
            <person name="Yoshida Y."/>
            <person name="Fujiwara M."/>
            <person name="Mori M."/>
            <person name="Tomita M."/>
            <person name="Arakawa K."/>
        </authorList>
    </citation>
    <scope>NUCLEOTIDE SEQUENCE [LARGE SCALE GENOMIC DNA]</scope>
</reference>